<evidence type="ECO:0000313" key="1">
    <source>
        <dbReference type="EMBL" id="MFF3671680.1"/>
    </source>
</evidence>
<accession>A0ABW6T317</accession>
<dbReference type="RefSeq" id="WP_387417847.1">
    <property type="nucleotide sequence ID" value="NZ_JBIASD010000052.1"/>
</dbReference>
<keyword evidence="2" id="KW-1185">Reference proteome</keyword>
<protein>
    <submittedName>
        <fullName evidence="1">Uncharacterized protein</fullName>
    </submittedName>
</protein>
<proteinExistence type="predicted"/>
<comment type="caution">
    <text evidence="1">The sequence shown here is derived from an EMBL/GenBank/DDBJ whole genome shotgun (WGS) entry which is preliminary data.</text>
</comment>
<dbReference type="Proteomes" id="UP001602013">
    <property type="component" value="Unassembled WGS sequence"/>
</dbReference>
<evidence type="ECO:0000313" key="2">
    <source>
        <dbReference type="Proteomes" id="UP001602013"/>
    </source>
</evidence>
<dbReference type="EMBL" id="JBIASD010000052">
    <property type="protein sequence ID" value="MFF3671680.1"/>
    <property type="molecule type" value="Genomic_DNA"/>
</dbReference>
<organism evidence="1 2">
    <name type="scientific">Microtetraspora malaysiensis</name>
    <dbReference type="NCBI Taxonomy" id="161358"/>
    <lineage>
        <taxon>Bacteria</taxon>
        <taxon>Bacillati</taxon>
        <taxon>Actinomycetota</taxon>
        <taxon>Actinomycetes</taxon>
        <taxon>Streptosporangiales</taxon>
        <taxon>Streptosporangiaceae</taxon>
        <taxon>Microtetraspora</taxon>
    </lineage>
</organism>
<name>A0ABW6T317_9ACTN</name>
<reference evidence="1 2" key="1">
    <citation type="submission" date="2024-10" db="EMBL/GenBank/DDBJ databases">
        <title>The Natural Products Discovery Center: Release of the First 8490 Sequenced Strains for Exploring Actinobacteria Biosynthetic Diversity.</title>
        <authorList>
            <person name="Kalkreuter E."/>
            <person name="Kautsar S.A."/>
            <person name="Yang D."/>
            <person name="Bader C.D."/>
            <person name="Teijaro C.N."/>
            <person name="Fluegel L."/>
            <person name="Davis C.M."/>
            <person name="Simpson J.R."/>
            <person name="Lauterbach L."/>
            <person name="Steele A.D."/>
            <person name="Gui C."/>
            <person name="Meng S."/>
            <person name="Li G."/>
            <person name="Viehrig K."/>
            <person name="Ye F."/>
            <person name="Su P."/>
            <person name="Kiefer A.F."/>
            <person name="Nichols A."/>
            <person name="Cepeda A.J."/>
            <person name="Yan W."/>
            <person name="Fan B."/>
            <person name="Jiang Y."/>
            <person name="Adhikari A."/>
            <person name="Zheng C.-J."/>
            <person name="Schuster L."/>
            <person name="Cowan T.M."/>
            <person name="Smanski M.J."/>
            <person name="Chevrette M.G."/>
            <person name="De Carvalho L.P.S."/>
            <person name="Shen B."/>
        </authorList>
    </citation>
    <scope>NUCLEOTIDE SEQUENCE [LARGE SCALE GENOMIC DNA]</scope>
    <source>
        <strain evidence="1 2">NPDC002173</strain>
    </source>
</reference>
<sequence>MTTAYLDAIAGAGRTAVTHIGLVNASGVEITGGSYARKAVTWTASANGVIRPTADLVFDIPSGGVVAGWRGYSALTGGTNYGGADLTSQSFASAGTYTLLAAGTAINHVAS</sequence>
<gene>
    <name evidence="1" type="ORF">ACFYXI_39465</name>
</gene>